<evidence type="ECO:0000256" key="6">
    <source>
        <dbReference type="ARBA" id="ARBA00022777"/>
    </source>
</evidence>
<evidence type="ECO:0000313" key="11">
    <source>
        <dbReference type="EMBL" id="OBX65188.1"/>
    </source>
</evidence>
<dbReference type="GO" id="GO:0000287">
    <property type="term" value="F:magnesium ion binding"/>
    <property type="evidence" value="ECO:0007669"/>
    <property type="project" value="UniProtKB-UniRule"/>
</dbReference>
<organism evidence="11 12">
    <name type="scientific">Moraxella lacunata</name>
    <dbReference type="NCBI Taxonomy" id="477"/>
    <lineage>
        <taxon>Bacteria</taxon>
        <taxon>Pseudomonadati</taxon>
        <taxon>Pseudomonadota</taxon>
        <taxon>Gammaproteobacteria</taxon>
        <taxon>Moraxellales</taxon>
        <taxon>Moraxellaceae</taxon>
        <taxon>Moraxella</taxon>
    </lineage>
</organism>
<evidence type="ECO:0000313" key="12">
    <source>
        <dbReference type="Proteomes" id="UP000092607"/>
    </source>
</evidence>
<dbReference type="AlphaFoldDB" id="A0A1B8Q643"/>
<reference evidence="11 12" key="1">
    <citation type="submission" date="2016-06" db="EMBL/GenBank/DDBJ databases">
        <title>Draft genome of Moraxella lacunata CCUG 57757A.</title>
        <authorList>
            <person name="Salva-Serra F."/>
            <person name="Engstrom-Jakobsson H."/>
            <person name="Thorell K."/>
            <person name="Gonzales-Siles L."/>
            <person name="Karlsson R."/>
            <person name="Boulund F."/>
            <person name="Engstrand L."/>
            <person name="Kristiansson E."/>
            <person name="Moore E."/>
        </authorList>
    </citation>
    <scope>NUCLEOTIDE SEQUENCE [LARGE SCALE GENOMIC DNA]</scope>
    <source>
        <strain evidence="11 12">CCUG 57757A</strain>
    </source>
</reference>
<feature type="site" description="Transition state stabilizer" evidence="9">
    <location>
        <position position="176"/>
    </location>
</feature>
<comment type="caution">
    <text evidence="11">The sequence shown here is derived from an EMBL/GenBank/DDBJ whole genome shotgun (WGS) entry which is preliminary data.</text>
</comment>
<name>A0A1B8Q643_MORLA</name>
<dbReference type="PROSITE" id="PS01075">
    <property type="entry name" value="ACETATE_KINASE_1"/>
    <property type="match status" value="1"/>
</dbReference>
<dbReference type="PANTHER" id="PTHR21060">
    <property type="entry name" value="ACETATE KINASE"/>
    <property type="match status" value="1"/>
</dbReference>
<keyword evidence="2 9" id="KW-0963">Cytoplasm</keyword>
<keyword evidence="6 9" id="KW-0418">Kinase</keyword>
<comment type="catalytic activity">
    <reaction evidence="9">
        <text>acetate + ATP = acetyl phosphate + ADP</text>
        <dbReference type="Rhea" id="RHEA:11352"/>
        <dbReference type="ChEBI" id="CHEBI:22191"/>
        <dbReference type="ChEBI" id="CHEBI:30089"/>
        <dbReference type="ChEBI" id="CHEBI:30616"/>
        <dbReference type="ChEBI" id="CHEBI:456216"/>
        <dbReference type="EC" id="2.7.2.1"/>
    </reaction>
</comment>
<proteinExistence type="inferred from homology"/>
<keyword evidence="5 9" id="KW-0547">Nucleotide-binding</keyword>
<dbReference type="GO" id="GO:0006083">
    <property type="term" value="P:acetate metabolic process"/>
    <property type="evidence" value="ECO:0007669"/>
    <property type="project" value="TreeGrafter"/>
</dbReference>
<evidence type="ECO:0000256" key="9">
    <source>
        <dbReference type="HAMAP-Rule" id="MF_00020"/>
    </source>
</evidence>
<dbReference type="EC" id="2.7.2.1" evidence="9"/>
<dbReference type="UniPathway" id="UPA00340">
    <property type="reaction ID" value="UER00458"/>
</dbReference>
<evidence type="ECO:0000256" key="5">
    <source>
        <dbReference type="ARBA" id="ARBA00022741"/>
    </source>
</evidence>
<feature type="site" description="Transition state stabilizer" evidence="9">
    <location>
        <position position="236"/>
    </location>
</feature>
<dbReference type="PANTHER" id="PTHR21060:SF21">
    <property type="entry name" value="ACETATE KINASE"/>
    <property type="match status" value="1"/>
</dbReference>
<keyword evidence="8 9" id="KW-0460">Magnesium</keyword>
<accession>A0A1B8Q643</accession>
<dbReference type="HAMAP" id="MF_00020">
    <property type="entry name" value="Acetate_kinase"/>
    <property type="match status" value="1"/>
</dbReference>
<dbReference type="GO" id="GO:0005829">
    <property type="term" value="C:cytosol"/>
    <property type="evidence" value="ECO:0007669"/>
    <property type="project" value="TreeGrafter"/>
</dbReference>
<dbReference type="PIRSF" id="PIRSF000722">
    <property type="entry name" value="Acetate_prop_kin"/>
    <property type="match status" value="1"/>
</dbReference>
<dbReference type="OrthoDB" id="9802453at2"/>
<feature type="active site" description="Proton donor/acceptor" evidence="9">
    <location>
        <position position="144"/>
    </location>
</feature>
<evidence type="ECO:0000256" key="3">
    <source>
        <dbReference type="ARBA" id="ARBA00022679"/>
    </source>
</evidence>
<feature type="binding site" evidence="9">
    <location>
        <position position="87"/>
    </location>
    <ligand>
        <name>substrate</name>
    </ligand>
</feature>
<dbReference type="Pfam" id="PF00871">
    <property type="entry name" value="Acetate_kinase"/>
    <property type="match status" value="1"/>
</dbReference>
<dbReference type="SUPFAM" id="SSF53067">
    <property type="entry name" value="Actin-like ATPase domain"/>
    <property type="match status" value="2"/>
</dbReference>
<dbReference type="GO" id="GO:0005524">
    <property type="term" value="F:ATP binding"/>
    <property type="evidence" value="ECO:0007669"/>
    <property type="project" value="UniProtKB-KW"/>
</dbReference>
<keyword evidence="3 9" id="KW-0808">Transferase</keyword>
<comment type="pathway">
    <text evidence="9">Metabolic intermediate biosynthesis; acetyl-CoA biosynthesis; acetyl-CoA from acetate: step 1/2.</text>
</comment>
<comment type="subcellular location">
    <subcellularLocation>
        <location evidence="9">Cytoplasm</location>
    </subcellularLocation>
</comment>
<dbReference type="InterPro" id="IPR023865">
    <property type="entry name" value="Aliphatic_acid_kinase_CS"/>
</dbReference>
<evidence type="ECO:0000256" key="8">
    <source>
        <dbReference type="ARBA" id="ARBA00022842"/>
    </source>
</evidence>
<feature type="binding site" evidence="9">
    <location>
        <begin position="326"/>
        <end position="330"/>
    </location>
    <ligand>
        <name>ATP</name>
        <dbReference type="ChEBI" id="CHEBI:30616"/>
    </ligand>
</feature>
<dbReference type="Gene3D" id="3.30.420.40">
    <property type="match status" value="2"/>
</dbReference>
<comment type="subunit">
    <text evidence="9">Homodimer.</text>
</comment>
<comment type="cofactor">
    <cofactor evidence="9">
        <name>Mg(2+)</name>
        <dbReference type="ChEBI" id="CHEBI:18420"/>
    </cofactor>
    <cofactor evidence="9">
        <name>Mn(2+)</name>
        <dbReference type="ChEBI" id="CHEBI:29035"/>
    </cofactor>
    <text evidence="9">Mg(2+). Can also accept Mn(2+).</text>
</comment>
<evidence type="ECO:0000256" key="4">
    <source>
        <dbReference type="ARBA" id="ARBA00022723"/>
    </source>
</evidence>
<comment type="function">
    <text evidence="9">Catalyzes the formation of acetyl phosphate from acetate and ATP. Can also catalyze the reverse reaction.</text>
</comment>
<feature type="binding site" evidence="9">
    <location>
        <position position="18"/>
    </location>
    <ligand>
        <name>ATP</name>
        <dbReference type="ChEBI" id="CHEBI:30616"/>
    </ligand>
</feature>
<feature type="binding site" evidence="9">
    <location>
        <position position="11"/>
    </location>
    <ligand>
        <name>Mg(2+)</name>
        <dbReference type="ChEBI" id="CHEBI:18420"/>
    </ligand>
</feature>
<keyword evidence="7 9" id="KW-0067">ATP-binding</keyword>
<comment type="similarity">
    <text evidence="1 9 10">Belongs to the acetokinase family.</text>
</comment>
<evidence type="ECO:0000256" key="1">
    <source>
        <dbReference type="ARBA" id="ARBA00008748"/>
    </source>
</evidence>
<evidence type="ECO:0000256" key="2">
    <source>
        <dbReference type="ARBA" id="ARBA00022490"/>
    </source>
</evidence>
<dbReference type="NCBIfam" id="TIGR00016">
    <property type="entry name" value="ackA"/>
    <property type="match status" value="1"/>
</dbReference>
<keyword evidence="4 9" id="KW-0479">Metal-binding</keyword>
<feature type="binding site" evidence="9">
    <location>
        <begin position="203"/>
        <end position="207"/>
    </location>
    <ligand>
        <name>ATP</name>
        <dbReference type="ChEBI" id="CHEBI:30616"/>
    </ligand>
</feature>
<dbReference type="InterPro" id="IPR043129">
    <property type="entry name" value="ATPase_NBD"/>
</dbReference>
<dbReference type="CDD" id="cd24010">
    <property type="entry name" value="ASKHA_NBD_AcK_PK"/>
    <property type="match status" value="1"/>
</dbReference>
<protein>
    <recommendedName>
        <fullName evidence="9">Acetate kinase</fullName>
        <ecNumber evidence="9">2.7.2.1</ecNumber>
    </recommendedName>
    <alternativeName>
        <fullName evidence="9">Acetokinase</fullName>
    </alternativeName>
</protein>
<gene>
    <name evidence="9" type="primary">ackA</name>
    <name evidence="11" type="ORF">A9309_03105</name>
</gene>
<sequence length="395" mass="42061">MSLTNPTLVLNCGSSSIKYALISEDGSTRIEGLAEALGNPDARIKHKNLDGSKVEINIPNSGAHTEALQIILGELIAEHKPVAVGHRVVHGGDKFKSATVITPEVLATIEELASLAPLHNPANASGIKAINAIYPDLPQVAIFDTAFHQTMPAHAYRYAIPKELYTEHQIRRYGFHGTSHNYVSNRANTLSGQEGKTGWLVAHLGNGCSATAVYDGQSLDTSMGLTPLEGLMMGTRSGDIDPSIHLHLHRTLGLSIQEIDTLLNKKSGLLGVSGVSNDMRNLEQADKEGNADATLALDMFAYRVAKYLLSLTAGLPVLTGIAFTGGIGENGADMRAKIVSHLKHLGVQIDTAKNAELSRGAEGSFHAEGSAVELWVVPTDEEFQIASESRAVLGL</sequence>
<feature type="binding site" evidence="9">
    <location>
        <position position="381"/>
    </location>
    <ligand>
        <name>Mg(2+)</name>
        <dbReference type="ChEBI" id="CHEBI:18420"/>
    </ligand>
</feature>
<dbReference type="Proteomes" id="UP000092607">
    <property type="component" value="Unassembled WGS sequence"/>
</dbReference>
<dbReference type="InterPro" id="IPR000890">
    <property type="entry name" value="Aliphatic_acid_kin_short-chain"/>
</dbReference>
<dbReference type="PRINTS" id="PR00471">
    <property type="entry name" value="ACETATEKNASE"/>
</dbReference>
<feature type="binding site" evidence="9">
    <location>
        <begin position="278"/>
        <end position="280"/>
    </location>
    <ligand>
        <name>ATP</name>
        <dbReference type="ChEBI" id="CHEBI:30616"/>
    </ligand>
</feature>
<dbReference type="InterPro" id="IPR004372">
    <property type="entry name" value="Ac/propionate_kinase"/>
</dbReference>
<dbReference type="GO" id="GO:0006085">
    <property type="term" value="P:acetyl-CoA biosynthetic process"/>
    <property type="evidence" value="ECO:0007669"/>
    <property type="project" value="UniProtKB-UniRule"/>
</dbReference>
<dbReference type="RefSeq" id="WP_065255534.1">
    <property type="nucleotide sequence ID" value="NZ_LZDR01000040.1"/>
</dbReference>
<evidence type="ECO:0000256" key="10">
    <source>
        <dbReference type="RuleBase" id="RU003835"/>
    </source>
</evidence>
<dbReference type="GO" id="GO:0008776">
    <property type="term" value="F:acetate kinase activity"/>
    <property type="evidence" value="ECO:0007669"/>
    <property type="project" value="UniProtKB-UniRule"/>
</dbReference>
<dbReference type="EMBL" id="LZMS01000037">
    <property type="protein sequence ID" value="OBX65188.1"/>
    <property type="molecule type" value="Genomic_DNA"/>
</dbReference>
<evidence type="ECO:0000256" key="7">
    <source>
        <dbReference type="ARBA" id="ARBA00022840"/>
    </source>
</evidence>